<dbReference type="Gene3D" id="3.30.70.1060">
    <property type="entry name" value="Dimeric alpha+beta barrel"/>
    <property type="match status" value="1"/>
</dbReference>
<dbReference type="SUPFAM" id="SSF54909">
    <property type="entry name" value="Dimeric alpha+beta barrel"/>
    <property type="match status" value="1"/>
</dbReference>
<protein>
    <recommendedName>
        <fullName evidence="3">YCII-related domain-containing protein</fullName>
    </recommendedName>
</protein>
<evidence type="ECO:0000259" key="3">
    <source>
        <dbReference type="Pfam" id="PF03795"/>
    </source>
</evidence>
<sequence>MQYYIQAYDFTDENALIRRMQARPAHLQRMRELKQAGHFIMGGAILSDAGAMIGSVIIMDFPEEFMLMKWLETEPYLLEKVWDRIEIKPFRQAEV</sequence>
<gene>
    <name evidence="4" type="ORF">C5O19_13100</name>
</gene>
<dbReference type="EMBL" id="PTRA01000001">
    <property type="protein sequence ID" value="PQA60511.1"/>
    <property type="molecule type" value="Genomic_DNA"/>
</dbReference>
<keyword evidence="2" id="KW-1133">Transmembrane helix</keyword>
<dbReference type="PANTHER" id="PTHR33606">
    <property type="entry name" value="PROTEIN YCII"/>
    <property type="match status" value="1"/>
</dbReference>
<reference evidence="5" key="1">
    <citation type="submission" date="2018-02" db="EMBL/GenBank/DDBJ databases">
        <title>Genome sequencing of Solimonas sp. HR-BB.</title>
        <authorList>
            <person name="Lee Y."/>
            <person name="Jeon C.O."/>
        </authorList>
    </citation>
    <scope>NUCLEOTIDE SEQUENCE [LARGE SCALE GENOMIC DNA]</scope>
    <source>
        <strain evidence="5">HR-U</strain>
    </source>
</reference>
<evidence type="ECO:0000256" key="1">
    <source>
        <dbReference type="ARBA" id="ARBA00007689"/>
    </source>
</evidence>
<dbReference type="PANTHER" id="PTHR33606:SF3">
    <property type="entry name" value="PROTEIN YCII"/>
    <property type="match status" value="1"/>
</dbReference>
<dbReference type="InterPro" id="IPR051807">
    <property type="entry name" value="Sec-metab_biosynth-assoc"/>
</dbReference>
<feature type="transmembrane region" description="Helical" evidence="2">
    <location>
        <begin position="39"/>
        <end position="59"/>
    </location>
</feature>
<dbReference type="AlphaFoldDB" id="A0A2S7IS18"/>
<keyword evidence="5" id="KW-1185">Reference proteome</keyword>
<keyword evidence="2" id="KW-0472">Membrane</keyword>
<dbReference type="Pfam" id="PF03795">
    <property type="entry name" value="YCII"/>
    <property type="match status" value="1"/>
</dbReference>
<evidence type="ECO:0000313" key="5">
    <source>
        <dbReference type="Proteomes" id="UP000239590"/>
    </source>
</evidence>
<accession>A0A2S7IS18</accession>
<organism evidence="4 5">
    <name type="scientific">Siphonobacter curvatus</name>
    <dbReference type="NCBI Taxonomy" id="2094562"/>
    <lineage>
        <taxon>Bacteria</taxon>
        <taxon>Pseudomonadati</taxon>
        <taxon>Bacteroidota</taxon>
        <taxon>Cytophagia</taxon>
        <taxon>Cytophagales</taxon>
        <taxon>Cytophagaceae</taxon>
        <taxon>Siphonobacter</taxon>
    </lineage>
</organism>
<feature type="domain" description="YCII-related" evidence="3">
    <location>
        <begin position="1"/>
        <end position="91"/>
    </location>
</feature>
<evidence type="ECO:0000313" key="4">
    <source>
        <dbReference type="EMBL" id="PQA60511.1"/>
    </source>
</evidence>
<dbReference type="InterPro" id="IPR011008">
    <property type="entry name" value="Dimeric_a/b-barrel"/>
</dbReference>
<dbReference type="OrthoDB" id="9797014at2"/>
<comment type="similarity">
    <text evidence="1">Belongs to the YciI family.</text>
</comment>
<dbReference type="InterPro" id="IPR005545">
    <property type="entry name" value="YCII"/>
</dbReference>
<proteinExistence type="inferred from homology"/>
<keyword evidence="2" id="KW-0812">Transmembrane</keyword>
<dbReference type="Proteomes" id="UP000239590">
    <property type="component" value="Unassembled WGS sequence"/>
</dbReference>
<evidence type="ECO:0000256" key="2">
    <source>
        <dbReference type="SAM" id="Phobius"/>
    </source>
</evidence>
<name>A0A2S7IS18_9BACT</name>
<dbReference type="RefSeq" id="WP_104712884.1">
    <property type="nucleotide sequence ID" value="NZ_PTRA01000001.1"/>
</dbReference>
<comment type="caution">
    <text evidence="4">The sequence shown here is derived from an EMBL/GenBank/DDBJ whole genome shotgun (WGS) entry which is preliminary data.</text>
</comment>